<dbReference type="VEuPathDB" id="TriTrypDB:TvY486_0806490"/>
<name>G0TZL4_TRYVY</name>
<proteinExistence type="predicted"/>
<dbReference type="EMBL" id="HE573024">
    <property type="protein sequence ID" value="CCC50042.1"/>
    <property type="molecule type" value="Genomic_DNA"/>
</dbReference>
<accession>G0TZL4</accession>
<keyword evidence="1" id="KW-1133">Transmembrane helix</keyword>
<reference evidence="2" key="1">
    <citation type="journal article" date="2012" name="Proc. Natl. Acad. Sci. U.S.A.">
        <title>Antigenic diversity is generated by distinct evolutionary mechanisms in African trypanosome species.</title>
        <authorList>
            <person name="Jackson A.P."/>
            <person name="Berry A."/>
            <person name="Aslett M."/>
            <person name="Allison H.C."/>
            <person name="Burton P."/>
            <person name="Vavrova-Anderson J."/>
            <person name="Brown R."/>
            <person name="Browne H."/>
            <person name="Corton N."/>
            <person name="Hauser H."/>
            <person name="Gamble J."/>
            <person name="Gilderthorp R."/>
            <person name="Marcello L."/>
            <person name="McQuillan J."/>
            <person name="Otto T.D."/>
            <person name="Quail M.A."/>
            <person name="Sanders M.J."/>
            <person name="van Tonder A."/>
            <person name="Ginger M.L."/>
            <person name="Field M.C."/>
            <person name="Barry J.D."/>
            <person name="Hertz-Fowler C."/>
            <person name="Berriman M."/>
        </authorList>
    </citation>
    <scope>NUCLEOTIDE SEQUENCE</scope>
    <source>
        <strain evidence="2">Y486</strain>
    </source>
</reference>
<protein>
    <submittedName>
        <fullName evidence="2">Uncharacterized protein</fullName>
    </submittedName>
</protein>
<keyword evidence="1" id="KW-0812">Transmembrane</keyword>
<evidence type="ECO:0000313" key="2">
    <source>
        <dbReference type="EMBL" id="CCC50042.1"/>
    </source>
</evidence>
<feature type="transmembrane region" description="Helical" evidence="1">
    <location>
        <begin position="63"/>
        <end position="86"/>
    </location>
</feature>
<keyword evidence="1" id="KW-0472">Membrane</keyword>
<dbReference type="AlphaFoldDB" id="G0TZL4"/>
<sequence>MLRRCVFMAGLPRSSQQCGFVSLQVEKPCTTLAEKIVRGAASNVFYAHPSYVMSREKMLYTIWVDNGVFSITSRFLTAFFVVGFFFKA</sequence>
<organism evidence="2">
    <name type="scientific">Trypanosoma vivax (strain Y486)</name>
    <dbReference type="NCBI Taxonomy" id="1055687"/>
    <lineage>
        <taxon>Eukaryota</taxon>
        <taxon>Discoba</taxon>
        <taxon>Euglenozoa</taxon>
        <taxon>Kinetoplastea</taxon>
        <taxon>Metakinetoplastina</taxon>
        <taxon>Trypanosomatida</taxon>
        <taxon>Trypanosomatidae</taxon>
        <taxon>Trypanosoma</taxon>
        <taxon>Duttonella</taxon>
    </lineage>
</organism>
<evidence type="ECO:0000256" key="1">
    <source>
        <dbReference type="SAM" id="Phobius"/>
    </source>
</evidence>
<gene>
    <name evidence="2" type="ORF">TVY486_0806490</name>
</gene>